<keyword evidence="4" id="KW-1185">Reference proteome</keyword>
<dbReference type="RefSeq" id="WP_015363032.1">
    <property type="nucleotide sequence ID" value="NZ_QKZR01000003.1"/>
</dbReference>
<dbReference type="InterPro" id="IPR028994">
    <property type="entry name" value="Integrin_alpha_N"/>
</dbReference>
<dbReference type="InterPro" id="IPR026444">
    <property type="entry name" value="Secre_tail"/>
</dbReference>
<organism evidence="3 4">
    <name type="scientific">Nonlabens dokdonensis</name>
    <dbReference type="NCBI Taxonomy" id="328515"/>
    <lineage>
        <taxon>Bacteria</taxon>
        <taxon>Pseudomonadati</taxon>
        <taxon>Bacteroidota</taxon>
        <taxon>Flavobacteriia</taxon>
        <taxon>Flavobacteriales</taxon>
        <taxon>Flavobacteriaceae</taxon>
        <taxon>Nonlabens</taxon>
    </lineage>
</organism>
<evidence type="ECO:0000313" key="4">
    <source>
        <dbReference type="Proteomes" id="UP000248584"/>
    </source>
</evidence>
<evidence type="ECO:0000259" key="2">
    <source>
        <dbReference type="Pfam" id="PF18962"/>
    </source>
</evidence>
<dbReference type="PANTHER" id="PTHR36220">
    <property type="entry name" value="UNNAMED PRODUCT"/>
    <property type="match status" value="1"/>
</dbReference>
<protein>
    <submittedName>
        <fullName evidence="3">Secreted protein (Por secretion system target)</fullName>
    </submittedName>
</protein>
<dbReference type="PANTHER" id="PTHR36220:SF1">
    <property type="entry name" value="GAMMA TUBULIN COMPLEX COMPONENT C-TERMINAL DOMAIN-CONTAINING PROTEIN"/>
    <property type="match status" value="1"/>
</dbReference>
<dbReference type="Gene3D" id="2.130.10.130">
    <property type="entry name" value="Integrin alpha, N-terminal"/>
    <property type="match status" value="1"/>
</dbReference>
<feature type="domain" description="Secretion system C-terminal sorting" evidence="2">
    <location>
        <begin position="419"/>
        <end position="486"/>
    </location>
</feature>
<dbReference type="Pfam" id="PF18962">
    <property type="entry name" value="Por_Secre_tail"/>
    <property type="match status" value="1"/>
</dbReference>
<evidence type="ECO:0000256" key="1">
    <source>
        <dbReference type="ARBA" id="ARBA00022729"/>
    </source>
</evidence>
<gene>
    <name evidence="3" type="ORF">LX97_02269</name>
</gene>
<keyword evidence="1" id="KW-0732">Signal</keyword>
<dbReference type="SUPFAM" id="SSF50965">
    <property type="entry name" value="Galactose oxidase, central domain"/>
    <property type="match status" value="1"/>
</dbReference>
<accession>A0ABX5PXR7</accession>
<evidence type="ECO:0000313" key="3">
    <source>
        <dbReference type="EMBL" id="PZX39911.1"/>
    </source>
</evidence>
<dbReference type="Proteomes" id="UP000248584">
    <property type="component" value="Unassembled WGS sequence"/>
</dbReference>
<reference evidence="3 4" key="1">
    <citation type="submission" date="2018-06" db="EMBL/GenBank/DDBJ databases">
        <title>Genomic Encyclopedia of Archaeal and Bacterial Type Strains, Phase II (KMG-II): from individual species to whole genera.</title>
        <authorList>
            <person name="Goeker M."/>
        </authorList>
    </citation>
    <scope>NUCLEOTIDE SEQUENCE [LARGE SCALE GENOMIC DNA]</scope>
    <source>
        <strain evidence="3 4">DSM 17205</strain>
    </source>
</reference>
<dbReference type="EMBL" id="QKZR01000003">
    <property type="protein sequence ID" value="PZX39911.1"/>
    <property type="molecule type" value="Genomic_DNA"/>
</dbReference>
<name>A0ABX5PXR7_9FLAO</name>
<proteinExistence type="predicted"/>
<dbReference type="NCBIfam" id="TIGR04183">
    <property type="entry name" value="Por_Secre_tail"/>
    <property type="match status" value="1"/>
</dbReference>
<sequence length="488" mass="53528">MKTTILTWTSAAILLFNVIVLQAQVQLGNTISSMENSVNQFGRQIELSDDGLSVAISGPGINNFTGLVRIYDFDQTSSSWIKRGNDILGQVNGGAFGSSIGFSGDGMVIIIGSENSGRTEVFEWDAVMNNWTQKGSSFIGNNANNLADTAISGDGNRIAVAASNNFPVSTGSVRIFEWDNVMNDWNQVGQLLQGNQSGDRFGDAMSFSDDGNTIAIGAYLDQSNVGSVKIFSWNNLANTWDQRGNDLVGESFIYYFGDDLDLSSDGSTIIIAARSANHSVTNLKHGHAKVYQWAATNQQYIQKGQTIEGDNDGDRFGQQVAISGDGQIVVVSADVADTNGFTQVGYVKIFQFQNNSWTELVKMDPSIIQSNLFFGSGIDISSNGRNISIGREFRNPFVENYDITSILSNSSLLFENIKLYPNPTHSNLFIESQEELQSMEFFDLSGKRLFSSKYHVDKINLERFSQGIYLIKLTSIDGDVLTRKVIKN</sequence>
<dbReference type="InterPro" id="IPR011043">
    <property type="entry name" value="Gal_Oxase/kelch_b-propeller"/>
</dbReference>
<comment type="caution">
    <text evidence="3">The sequence shown here is derived from an EMBL/GenBank/DDBJ whole genome shotgun (WGS) entry which is preliminary data.</text>
</comment>